<dbReference type="KEGG" id="nta:107820563"/>
<dbReference type="GO" id="GO:0016788">
    <property type="term" value="F:hydrolase activity, acting on ester bonds"/>
    <property type="evidence" value="ECO:0007669"/>
    <property type="project" value="InterPro"/>
</dbReference>
<protein>
    <submittedName>
        <fullName evidence="3 4">GPI inositol-deacylase-like</fullName>
    </submittedName>
</protein>
<gene>
    <name evidence="3 4 5" type="primary">LOC107820563</name>
</gene>
<keyword evidence="1" id="KW-0812">Transmembrane</keyword>
<evidence type="ECO:0000313" key="4">
    <source>
        <dbReference type="RefSeq" id="XP_016502351.1"/>
    </source>
</evidence>
<evidence type="ECO:0000313" key="3">
    <source>
        <dbReference type="RefSeq" id="XP_016502350.1"/>
    </source>
</evidence>
<feature type="transmembrane region" description="Helical" evidence="1">
    <location>
        <begin position="21"/>
        <end position="40"/>
    </location>
</feature>
<feature type="domain" description="GPI inositol-deacylase PGAP1-like alpha/beta" evidence="2">
    <location>
        <begin position="91"/>
        <end position="190"/>
    </location>
</feature>
<sequence>MKWMGGSVSQSMEGFRAKFRVATMVLLALWIGLAGLYGMIKPISNGCTMTYMYPTYIPIPTPANVSSTKYGLHLYHEGWKRIDFNDHLKKLTGVPVLFIPGNGGSYKQVRSVAAESDRAYQGGPLERSFYQEVSQSLGEGVDFDVTNTPLPYQYTSMLDWFAVDLEGEHSAMDGRILEEHTDYVVYAIHRV</sequence>
<dbReference type="AlphaFoldDB" id="A0A1S4CMS3"/>
<dbReference type="RefSeq" id="XP_016502350.1">
    <property type="nucleotide sequence ID" value="XM_016646864.1"/>
</dbReference>
<organism evidence="4">
    <name type="scientific">Nicotiana tabacum</name>
    <name type="common">Common tobacco</name>
    <dbReference type="NCBI Taxonomy" id="4097"/>
    <lineage>
        <taxon>Eukaryota</taxon>
        <taxon>Viridiplantae</taxon>
        <taxon>Streptophyta</taxon>
        <taxon>Embryophyta</taxon>
        <taxon>Tracheophyta</taxon>
        <taxon>Spermatophyta</taxon>
        <taxon>Magnoliopsida</taxon>
        <taxon>eudicotyledons</taxon>
        <taxon>Gunneridae</taxon>
        <taxon>Pentapetalae</taxon>
        <taxon>asterids</taxon>
        <taxon>lamiids</taxon>
        <taxon>Solanales</taxon>
        <taxon>Solanaceae</taxon>
        <taxon>Nicotianoideae</taxon>
        <taxon>Nicotianeae</taxon>
        <taxon>Nicotiana</taxon>
    </lineage>
</organism>
<dbReference type="PaxDb" id="4097-A0A1S4CMS3"/>
<reference evidence="3 4" key="1">
    <citation type="submission" date="2025-04" db="UniProtKB">
        <authorList>
            <consortium name="RefSeq"/>
        </authorList>
    </citation>
    <scope>IDENTIFICATION</scope>
</reference>
<keyword evidence="1" id="KW-0472">Membrane</keyword>
<evidence type="ECO:0000259" key="2">
    <source>
        <dbReference type="Pfam" id="PF07819"/>
    </source>
</evidence>
<name>A0A1S4CMS3_TOBAC</name>
<dbReference type="PANTHER" id="PTHR47346:SF1">
    <property type="entry name" value="GPI INOSITOL-DEACYLASE"/>
    <property type="match status" value="1"/>
</dbReference>
<dbReference type="Pfam" id="PF07819">
    <property type="entry name" value="PGAP1"/>
    <property type="match status" value="1"/>
</dbReference>
<proteinExistence type="predicted"/>
<dbReference type="InterPro" id="IPR012908">
    <property type="entry name" value="PGAP1-ab_dom-like"/>
</dbReference>
<evidence type="ECO:0000256" key="1">
    <source>
        <dbReference type="SAM" id="Phobius"/>
    </source>
</evidence>
<dbReference type="STRING" id="4097.A0A1S4CMS3"/>
<keyword evidence="1" id="KW-1133">Transmembrane helix</keyword>
<dbReference type="OrthoDB" id="348976at2759"/>
<evidence type="ECO:0000313" key="5">
    <source>
        <dbReference type="RefSeq" id="XP_016502352.1"/>
    </source>
</evidence>
<dbReference type="PANTHER" id="PTHR47346">
    <property type="entry name" value="HYDROLASES, ACTING ON ESTER BOND"/>
    <property type="match status" value="1"/>
</dbReference>
<dbReference type="RefSeq" id="XP_016502352.1">
    <property type="nucleotide sequence ID" value="XM_016646866.1"/>
</dbReference>
<accession>A0A1S4CMS3</accession>
<dbReference type="RefSeq" id="XP_016502351.1">
    <property type="nucleotide sequence ID" value="XM_016646865.1"/>
</dbReference>
<dbReference type="OMA" id="YNTERSY"/>